<gene>
    <name evidence="1" type="ORF">XccvBFoX3_gp51</name>
</gene>
<dbReference type="EMBL" id="MT161383">
    <property type="protein sequence ID" value="QJB21951.1"/>
    <property type="molecule type" value="Genomic_DNA"/>
</dbReference>
<organism evidence="1 2">
    <name type="scientific">Xanthomonas phage FoX3</name>
    <dbReference type="NCBI Taxonomy" id="2723899"/>
    <lineage>
        <taxon>Viruses</taxon>
        <taxon>Duplodnaviria</taxon>
        <taxon>Heunggongvirae</taxon>
        <taxon>Uroviricota</taxon>
        <taxon>Caudoviricetes</taxon>
        <taxon>Foxunavirus</taxon>
        <taxon>Foxunavirus fox3</taxon>
    </lineage>
</organism>
<proteinExistence type="predicted"/>
<evidence type="ECO:0000313" key="2">
    <source>
        <dbReference type="Proteomes" id="UP000671940"/>
    </source>
</evidence>
<protein>
    <submittedName>
        <fullName evidence="1">Uncharacterized protein</fullName>
    </submittedName>
</protein>
<sequence length="176" mass="19755">MAVTITPRRRCAALMGKVMASKFNIGDRVQVVLLGHGDFEAGLSAGCEGVVYFVDQDRNGPHVNFDTIPQQPDNFFWKNGARYMVDDQLIKVTRLIQEPNQPEPVDHLAAVSAATLDYQRLLREYHRATISRDVAQRALDEAEKLLRNTGRELHDAYHALKKAHYDAAGVPISPFQ</sequence>
<accession>A0A858NPK9</accession>
<evidence type="ECO:0000313" key="1">
    <source>
        <dbReference type="EMBL" id="QJB21951.1"/>
    </source>
</evidence>
<keyword evidence="2" id="KW-1185">Reference proteome</keyword>
<dbReference type="Proteomes" id="UP000671940">
    <property type="component" value="Segment"/>
</dbReference>
<reference evidence="1" key="1">
    <citation type="submission" date="2020-03" db="EMBL/GenBank/DDBJ databases">
        <title>Development of an integrated pest management strategy to control Xanthomonas campestris pv. campestris using bacteriophages.</title>
        <authorList>
            <person name="Holtappels D."/>
            <person name="Lavigne R."/>
            <person name="Wagemans J."/>
        </authorList>
    </citation>
    <scope>NUCLEOTIDE SEQUENCE</scope>
</reference>
<name>A0A858NPK9_9CAUD</name>